<sequence length="68" mass="8076">MVLQLLMTMCTSSFFIHKKWYEQLTTKGGPEIEHQRIIQPFESAAELISNIYESFIRDINLPQDFHFL</sequence>
<reference evidence="1" key="1">
    <citation type="submission" date="2021-06" db="EMBL/GenBank/DDBJ databases">
        <authorList>
            <person name="Kallberg Y."/>
            <person name="Tangrot J."/>
            <person name="Rosling A."/>
        </authorList>
    </citation>
    <scope>NUCLEOTIDE SEQUENCE</scope>
    <source>
        <strain evidence="1">FL130A</strain>
    </source>
</reference>
<gene>
    <name evidence="1" type="ORF">ALEPTO_LOCUS4595</name>
</gene>
<name>A0A9N9ABH4_9GLOM</name>
<keyword evidence="2" id="KW-1185">Reference proteome</keyword>
<evidence type="ECO:0000313" key="2">
    <source>
        <dbReference type="Proteomes" id="UP000789508"/>
    </source>
</evidence>
<dbReference type="Proteomes" id="UP000789508">
    <property type="component" value="Unassembled WGS sequence"/>
</dbReference>
<accession>A0A9N9ABH4</accession>
<dbReference type="EMBL" id="CAJVPS010001084">
    <property type="protein sequence ID" value="CAG8523621.1"/>
    <property type="molecule type" value="Genomic_DNA"/>
</dbReference>
<organism evidence="1 2">
    <name type="scientific">Ambispora leptoticha</name>
    <dbReference type="NCBI Taxonomy" id="144679"/>
    <lineage>
        <taxon>Eukaryota</taxon>
        <taxon>Fungi</taxon>
        <taxon>Fungi incertae sedis</taxon>
        <taxon>Mucoromycota</taxon>
        <taxon>Glomeromycotina</taxon>
        <taxon>Glomeromycetes</taxon>
        <taxon>Archaeosporales</taxon>
        <taxon>Ambisporaceae</taxon>
        <taxon>Ambispora</taxon>
    </lineage>
</organism>
<proteinExistence type="predicted"/>
<dbReference type="AlphaFoldDB" id="A0A9N9ABH4"/>
<evidence type="ECO:0000313" key="1">
    <source>
        <dbReference type="EMBL" id="CAG8523621.1"/>
    </source>
</evidence>
<comment type="caution">
    <text evidence="1">The sequence shown here is derived from an EMBL/GenBank/DDBJ whole genome shotgun (WGS) entry which is preliminary data.</text>
</comment>
<protein>
    <submittedName>
        <fullName evidence="1">13632_t:CDS:1</fullName>
    </submittedName>
</protein>